<dbReference type="InterPro" id="IPR016092">
    <property type="entry name" value="ATAP"/>
</dbReference>
<protein>
    <submittedName>
        <fullName evidence="3">Iron-sulfur cluster insertion protein ErpA</fullName>
    </submittedName>
</protein>
<dbReference type="GO" id="GO:0051539">
    <property type="term" value="F:4 iron, 4 sulfur cluster binding"/>
    <property type="evidence" value="ECO:0007669"/>
    <property type="project" value="TreeGrafter"/>
</dbReference>
<dbReference type="RefSeq" id="WP_145366043.1">
    <property type="nucleotide sequence ID" value="NZ_CP036268.1"/>
</dbReference>
<dbReference type="PROSITE" id="PS01152">
    <property type="entry name" value="HESB"/>
    <property type="match status" value="1"/>
</dbReference>
<dbReference type="GO" id="GO:0051537">
    <property type="term" value="F:2 iron, 2 sulfur cluster binding"/>
    <property type="evidence" value="ECO:0007669"/>
    <property type="project" value="TreeGrafter"/>
</dbReference>
<keyword evidence="4" id="KW-1185">Reference proteome</keyword>
<sequence>MSETTTAPENTETVATPVQSGPSIINVTEGAVGEIKRVMEEQGMSDDSVLRVGVAGGGCSGFSYSLGFDEKTDAGKDHVSLQHGLKVAVDKKSALYLDGTTIDFYNGLDKRGFTFDNPNAKNSCGCGSSFSS</sequence>
<gene>
    <name evidence="3" type="primary">erpA</name>
    <name evidence="3" type="ORF">Pan189_43490</name>
</gene>
<dbReference type="Proteomes" id="UP000317318">
    <property type="component" value="Chromosome"/>
</dbReference>
<dbReference type="OrthoDB" id="9801228at2"/>
<feature type="region of interest" description="Disordered" evidence="1">
    <location>
        <begin position="1"/>
        <end position="20"/>
    </location>
</feature>
<dbReference type="GO" id="GO:0016226">
    <property type="term" value="P:iron-sulfur cluster assembly"/>
    <property type="evidence" value="ECO:0007669"/>
    <property type="project" value="InterPro"/>
</dbReference>
<dbReference type="AlphaFoldDB" id="A0A517R7S1"/>
<dbReference type="EMBL" id="CP036268">
    <property type="protein sequence ID" value="QDT39937.1"/>
    <property type="molecule type" value="Genomic_DNA"/>
</dbReference>
<dbReference type="Gene3D" id="2.60.300.12">
    <property type="entry name" value="HesB-like domain"/>
    <property type="match status" value="1"/>
</dbReference>
<dbReference type="Pfam" id="PF01521">
    <property type="entry name" value="Fe-S_biosyn"/>
    <property type="match status" value="1"/>
</dbReference>
<accession>A0A517R7S1</accession>
<dbReference type="SUPFAM" id="SSF89360">
    <property type="entry name" value="HesB-like domain"/>
    <property type="match status" value="1"/>
</dbReference>
<evidence type="ECO:0000259" key="2">
    <source>
        <dbReference type="Pfam" id="PF01521"/>
    </source>
</evidence>
<organism evidence="3 4">
    <name type="scientific">Stratiformator vulcanicus</name>
    <dbReference type="NCBI Taxonomy" id="2527980"/>
    <lineage>
        <taxon>Bacteria</taxon>
        <taxon>Pseudomonadati</taxon>
        <taxon>Planctomycetota</taxon>
        <taxon>Planctomycetia</taxon>
        <taxon>Planctomycetales</taxon>
        <taxon>Planctomycetaceae</taxon>
        <taxon>Stratiformator</taxon>
    </lineage>
</organism>
<dbReference type="InterPro" id="IPR017870">
    <property type="entry name" value="FeS_cluster_insertion_CS"/>
</dbReference>
<name>A0A517R7S1_9PLAN</name>
<dbReference type="PANTHER" id="PTHR43011:SF1">
    <property type="entry name" value="IRON-SULFUR CLUSTER ASSEMBLY 2 HOMOLOG, MITOCHONDRIAL"/>
    <property type="match status" value="1"/>
</dbReference>
<reference evidence="3 4" key="1">
    <citation type="submission" date="2019-02" db="EMBL/GenBank/DDBJ databases">
        <title>Deep-cultivation of Planctomycetes and their phenomic and genomic characterization uncovers novel biology.</title>
        <authorList>
            <person name="Wiegand S."/>
            <person name="Jogler M."/>
            <person name="Boedeker C."/>
            <person name="Pinto D."/>
            <person name="Vollmers J."/>
            <person name="Rivas-Marin E."/>
            <person name="Kohn T."/>
            <person name="Peeters S.H."/>
            <person name="Heuer A."/>
            <person name="Rast P."/>
            <person name="Oberbeckmann S."/>
            <person name="Bunk B."/>
            <person name="Jeske O."/>
            <person name="Meyerdierks A."/>
            <person name="Storesund J.E."/>
            <person name="Kallscheuer N."/>
            <person name="Luecker S."/>
            <person name="Lage O.M."/>
            <person name="Pohl T."/>
            <person name="Merkel B.J."/>
            <person name="Hornburger P."/>
            <person name="Mueller R.-W."/>
            <person name="Bruemmer F."/>
            <person name="Labrenz M."/>
            <person name="Spormann A.M."/>
            <person name="Op den Camp H."/>
            <person name="Overmann J."/>
            <person name="Amann R."/>
            <person name="Jetten M.S.M."/>
            <person name="Mascher T."/>
            <person name="Medema M.H."/>
            <person name="Devos D.P."/>
            <person name="Kaster A.-K."/>
            <person name="Ovreas L."/>
            <person name="Rohde M."/>
            <person name="Galperin M.Y."/>
            <person name="Jogler C."/>
        </authorList>
    </citation>
    <scope>NUCLEOTIDE SEQUENCE [LARGE SCALE GENOMIC DNA]</scope>
    <source>
        <strain evidence="3 4">Pan189</strain>
    </source>
</reference>
<feature type="domain" description="Core" evidence="2">
    <location>
        <begin position="25"/>
        <end position="127"/>
    </location>
</feature>
<evidence type="ECO:0000256" key="1">
    <source>
        <dbReference type="SAM" id="MobiDB-lite"/>
    </source>
</evidence>
<proteinExistence type="predicted"/>
<dbReference type="KEGG" id="svp:Pan189_43490"/>
<dbReference type="GO" id="GO:0005506">
    <property type="term" value="F:iron ion binding"/>
    <property type="evidence" value="ECO:0007669"/>
    <property type="project" value="TreeGrafter"/>
</dbReference>
<evidence type="ECO:0000313" key="3">
    <source>
        <dbReference type="EMBL" id="QDT39937.1"/>
    </source>
</evidence>
<dbReference type="InterPro" id="IPR035903">
    <property type="entry name" value="HesB-like_dom_sf"/>
</dbReference>
<evidence type="ECO:0000313" key="4">
    <source>
        <dbReference type="Proteomes" id="UP000317318"/>
    </source>
</evidence>
<dbReference type="NCBIfam" id="TIGR00049">
    <property type="entry name" value="iron-sulfur cluster assembly accessory protein"/>
    <property type="match status" value="1"/>
</dbReference>
<dbReference type="PANTHER" id="PTHR43011">
    <property type="entry name" value="IRON-SULFUR CLUSTER ASSEMBLY 2 HOMOLOG, MITOCHONDRIAL"/>
    <property type="match status" value="1"/>
</dbReference>
<dbReference type="InterPro" id="IPR000361">
    <property type="entry name" value="ATAP_core_dom"/>
</dbReference>